<dbReference type="InterPro" id="IPR043502">
    <property type="entry name" value="DNA/RNA_pol_sf"/>
</dbReference>
<protein>
    <recommendedName>
        <fullName evidence="4">Peptidase A2 domain-containing protein</fullName>
    </recommendedName>
</protein>
<dbReference type="Proteomes" id="UP000054217">
    <property type="component" value="Unassembled WGS sequence"/>
</dbReference>
<dbReference type="SUPFAM" id="SSF50630">
    <property type="entry name" value="Acid proteases"/>
    <property type="match status" value="1"/>
</dbReference>
<feature type="non-terminal residue" evidence="2">
    <location>
        <position position="272"/>
    </location>
</feature>
<dbReference type="Gene3D" id="2.40.70.10">
    <property type="entry name" value="Acid Proteases"/>
    <property type="match status" value="1"/>
</dbReference>
<reference evidence="3" key="2">
    <citation type="submission" date="2015-01" db="EMBL/GenBank/DDBJ databases">
        <title>Evolutionary Origins and Diversification of the Mycorrhizal Mutualists.</title>
        <authorList>
            <consortium name="DOE Joint Genome Institute"/>
            <consortium name="Mycorrhizal Genomics Consortium"/>
            <person name="Kohler A."/>
            <person name="Kuo A."/>
            <person name="Nagy L.G."/>
            <person name="Floudas D."/>
            <person name="Copeland A."/>
            <person name="Barry K.W."/>
            <person name="Cichocki N."/>
            <person name="Veneault-Fourrey C."/>
            <person name="LaButti K."/>
            <person name="Lindquist E.A."/>
            <person name="Lipzen A."/>
            <person name="Lundell T."/>
            <person name="Morin E."/>
            <person name="Murat C."/>
            <person name="Riley R."/>
            <person name="Ohm R."/>
            <person name="Sun H."/>
            <person name="Tunlid A."/>
            <person name="Henrissat B."/>
            <person name="Grigoriev I.V."/>
            <person name="Hibbett D.S."/>
            <person name="Martin F."/>
        </authorList>
    </citation>
    <scope>NUCLEOTIDE SEQUENCE [LARGE SCALE GENOMIC DNA]</scope>
    <source>
        <strain evidence="3">Marx 270</strain>
    </source>
</reference>
<dbReference type="InterPro" id="IPR032567">
    <property type="entry name" value="RTL1-rel"/>
</dbReference>
<dbReference type="PANTHER" id="PTHR15503">
    <property type="entry name" value="LDOC1 RELATED"/>
    <property type="match status" value="1"/>
</dbReference>
<dbReference type="InterPro" id="IPR021109">
    <property type="entry name" value="Peptidase_aspartic_dom_sf"/>
</dbReference>
<keyword evidence="1" id="KW-0064">Aspartyl protease</keyword>
<evidence type="ECO:0000313" key="2">
    <source>
        <dbReference type="EMBL" id="KIO07299.1"/>
    </source>
</evidence>
<gene>
    <name evidence="2" type="ORF">M404DRAFT_136195</name>
</gene>
<dbReference type="AlphaFoldDB" id="A0A0C3PH38"/>
<evidence type="ECO:0000256" key="1">
    <source>
        <dbReference type="ARBA" id="ARBA00022750"/>
    </source>
</evidence>
<evidence type="ECO:0008006" key="4">
    <source>
        <dbReference type="Google" id="ProtNLM"/>
    </source>
</evidence>
<dbReference type="SUPFAM" id="SSF56672">
    <property type="entry name" value="DNA/RNA polymerases"/>
    <property type="match status" value="1"/>
</dbReference>
<dbReference type="PANTHER" id="PTHR15503:SF22">
    <property type="entry name" value="TRANSPOSON TY3-I GAG POLYPROTEIN"/>
    <property type="match status" value="1"/>
</dbReference>
<accession>A0A0C3PH38</accession>
<dbReference type="OrthoDB" id="3262920at2759"/>
<proteinExistence type="predicted"/>
<evidence type="ECO:0000313" key="3">
    <source>
        <dbReference type="Proteomes" id="UP000054217"/>
    </source>
</evidence>
<dbReference type="Pfam" id="PF08284">
    <property type="entry name" value="RVP_2"/>
    <property type="match status" value="1"/>
</dbReference>
<sequence>MQIPISLYPSETTLKVVNTTALVDSGAEISCIDWAFVQKHRIPTQRLAEPILAKNADGTQNSKGRILFSAILYFKVKGLVHQSFFHVINCGMENIILGLPWLQENNPIIDWRMGTLSIVEKTDRSKELKRNVSSIVIEEPTVNLETKKINPNNSFLRKITTATELAQEEHKKKLKAAVLPEDYKDFASVFKKPSDGILPPSRPYDHAINLVEDFTPKVAKAYPLSFSEQESAERFIEENLREGKIRPSKSPQATPFFFVGKKDGSLCPCQDY</sequence>
<organism evidence="2 3">
    <name type="scientific">Pisolithus tinctorius Marx 270</name>
    <dbReference type="NCBI Taxonomy" id="870435"/>
    <lineage>
        <taxon>Eukaryota</taxon>
        <taxon>Fungi</taxon>
        <taxon>Dikarya</taxon>
        <taxon>Basidiomycota</taxon>
        <taxon>Agaricomycotina</taxon>
        <taxon>Agaricomycetes</taxon>
        <taxon>Agaricomycetidae</taxon>
        <taxon>Boletales</taxon>
        <taxon>Sclerodermatineae</taxon>
        <taxon>Pisolithaceae</taxon>
        <taxon>Pisolithus</taxon>
    </lineage>
</organism>
<dbReference type="Gene3D" id="3.10.10.10">
    <property type="entry name" value="HIV Type 1 Reverse Transcriptase, subunit A, domain 1"/>
    <property type="match status" value="1"/>
</dbReference>
<dbReference type="InterPro" id="IPR001969">
    <property type="entry name" value="Aspartic_peptidase_AS"/>
</dbReference>
<keyword evidence="1" id="KW-0378">Hydrolase</keyword>
<dbReference type="PROSITE" id="PS00141">
    <property type="entry name" value="ASP_PROTEASE"/>
    <property type="match status" value="1"/>
</dbReference>
<dbReference type="CDD" id="cd00303">
    <property type="entry name" value="retropepsin_like"/>
    <property type="match status" value="1"/>
</dbReference>
<dbReference type="GO" id="GO:0004190">
    <property type="term" value="F:aspartic-type endopeptidase activity"/>
    <property type="evidence" value="ECO:0007669"/>
    <property type="project" value="UniProtKB-KW"/>
</dbReference>
<dbReference type="HOGENOM" id="CLU_000384_42_1_1"/>
<keyword evidence="1" id="KW-0645">Protease</keyword>
<dbReference type="EMBL" id="KN831960">
    <property type="protein sequence ID" value="KIO07299.1"/>
    <property type="molecule type" value="Genomic_DNA"/>
</dbReference>
<dbReference type="STRING" id="870435.A0A0C3PH38"/>
<reference evidence="2 3" key="1">
    <citation type="submission" date="2014-04" db="EMBL/GenBank/DDBJ databases">
        <authorList>
            <consortium name="DOE Joint Genome Institute"/>
            <person name="Kuo A."/>
            <person name="Kohler A."/>
            <person name="Costa M.D."/>
            <person name="Nagy L.G."/>
            <person name="Floudas D."/>
            <person name="Copeland A."/>
            <person name="Barry K.W."/>
            <person name="Cichocki N."/>
            <person name="Veneault-Fourrey C."/>
            <person name="LaButti K."/>
            <person name="Lindquist E.A."/>
            <person name="Lipzen A."/>
            <person name="Lundell T."/>
            <person name="Morin E."/>
            <person name="Murat C."/>
            <person name="Sun H."/>
            <person name="Tunlid A."/>
            <person name="Henrissat B."/>
            <person name="Grigoriev I.V."/>
            <person name="Hibbett D.S."/>
            <person name="Martin F."/>
            <person name="Nordberg H.P."/>
            <person name="Cantor M.N."/>
            <person name="Hua S.X."/>
        </authorList>
    </citation>
    <scope>NUCLEOTIDE SEQUENCE [LARGE SCALE GENOMIC DNA]</scope>
    <source>
        <strain evidence="2 3">Marx 270</strain>
    </source>
</reference>
<name>A0A0C3PH38_PISTI</name>
<keyword evidence="3" id="KW-1185">Reference proteome</keyword>
<dbReference type="GO" id="GO:0006508">
    <property type="term" value="P:proteolysis"/>
    <property type="evidence" value="ECO:0007669"/>
    <property type="project" value="InterPro"/>
</dbReference>
<dbReference type="InParanoid" id="A0A0C3PH38"/>